<keyword evidence="2" id="KW-1185">Reference proteome</keyword>
<organism evidence="1 2">
    <name type="scientific">Gracilimonas sediminicola</name>
    <dbReference type="NCBI Taxonomy" id="2952158"/>
    <lineage>
        <taxon>Bacteria</taxon>
        <taxon>Pseudomonadati</taxon>
        <taxon>Balneolota</taxon>
        <taxon>Balneolia</taxon>
        <taxon>Balneolales</taxon>
        <taxon>Balneolaceae</taxon>
        <taxon>Gracilimonas</taxon>
    </lineage>
</organism>
<proteinExistence type="predicted"/>
<dbReference type="Pfam" id="PF14123">
    <property type="entry name" value="DUF4290"/>
    <property type="match status" value="1"/>
</dbReference>
<dbReference type="InterPro" id="IPR025632">
    <property type="entry name" value="DUF4290"/>
</dbReference>
<dbReference type="EMBL" id="JANDBC010000003">
    <property type="protein sequence ID" value="MCP9292508.1"/>
    <property type="molecule type" value="Genomic_DNA"/>
</dbReference>
<reference evidence="1" key="1">
    <citation type="submission" date="2022-06" db="EMBL/GenBank/DDBJ databases">
        <title>Gracilimonas sp. CAU 1638 isolated from sea sediment.</title>
        <authorList>
            <person name="Kim W."/>
        </authorList>
    </citation>
    <scope>NUCLEOTIDE SEQUENCE</scope>
    <source>
        <strain evidence="1">CAU 1638</strain>
    </source>
</reference>
<sequence length="91" mass="10532">MFIHQQKPKDFDCGYNLDLMIAALPRIEDTEERVTYAKRVVGLIKQSHPTWVDDNGKSEAAWNHFFKLAEYEPTEHGIYNPYATGEDDDAQ</sequence>
<protein>
    <submittedName>
        <fullName evidence="1">DUF4290 domain-containing protein</fullName>
    </submittedName>
</protein>
<evidence type="ECO:0000313" key="2">
    <source>
        <dbReference type="Proteomes" id="UP001139125"/>
    </source>
</evidence>
<comment type="caution">
    <text evidence="1">The sequence shown here is derived from an EMBL/GenBank/DDBJ whole genome shotgun (WGS) entry which is preliminary data.</text>
</comment>
<gene>
    <name evidence="1" type="ORF">NM125_13050</name>
</gene>
<dbReference type="AlphaFoldDB" id="A0A9X2L531"/>
<dbReference type="RefSeq" id="WP_255135398.1">
    <property type="nucleotide sequence ID" value="NZ_CP175953.1"/>
</dbReference>
<dbReference type="Proteomes" id="UP001139125">
    <property type="component" value="Unassembled WGS sequence"/>
</dbReference>
<evidence type="ECO:0000313" key="1">
    <source>
        <dbReference type="EMBL" id="MCP9292508.1"/>
    </source>
</evidence>
<name>A0A9X2L531_9BACT</name>
<accession>A0A9X2L531</accession>